<gene>
    <name evidence="4" type="ORF">J5U18_13555</name>
</gene>
<sequence length="294" mass="34170">MENKNYPNYYIAGDDASLKAQSRYVRFVKFDLLLMVFSALICIYNYQTEDSKLIVYILSGVMLLFALFISIILKFKKYEDVWYRGRALAESCKTLTWRFIMCSEYFESGLSGAEADNRFIGRIREINDEFNDLTGVLVASKLALPVITGEMNRIRSLSLEDRKAFYLNKRITNQIEWYSSKADSNKSKYENWFWMVIASQLLALLSIGYLVACPTSNFNMVGLFSTISASGFSWLQLKKYQENKEAYTTATSELNLIKEEANRYNTDTEFAKYVLDSENAMSREHTMWLAQKRR</sequence>
<feature type="transmembrane region" description="Helical" evidence="1">
    <location>
        <begin position="218"/>
        <end position="237"/>
    </location>
</feature>
<feature type="transmembrane region" description="Helical" evidence="1">
    <location>
        <begin position="27"/>
        <end position="47"/>
    </location>
</feature>
<organism evidence="4 5">
    <name type="scientific">Rhinopithecimicrobium faecis</name>
    <dbReference type="NCBI Taxonomy" id="2820698"/>
    <lineage>
        <taxon>Bacteria</taxon>
        <taxon>Pseudomonadati</taxon>
        <taxon>Bacteroidota</taxon>
        <taxon>Sphingobacteriia</taxon>
        <taxon>Sphingobacteriales</taxon>
        <taxon>Sphingobacteriaceae</taxon>
        <taxon>Rhinopithecimicrobium</taxon>
    </lineage>
</organism>
<keyword evidence="1" id="KW-1133">Transmembrane helix</keyword>
<dbReference type="NCBIfam" id="NF033634">
    <property type="entry name" value="SLATT_1"/>
    <property type="match status" value="1"/>
</dbReference>
<dbReference type="InterPro" id="IPR041116">
    <property type="entry name" value="SLATT_3"/>
</dbReference>
<feature type="transmembrane region" description="Helical" evidence="1">
    <location>
        <begin position="192"/>
        <end position="212"/>
    </location>
</feature>
<reference evidence="4" key="1">
    <citation type="submission" date="2021-03" db="EMBL/GenBank/DDBJ databases">
        <authorList>
            <person name="Lu T."/>
            <person name="Wang Q."/>
            <person name="Han X."/>
        </authorList>
    </citation>
    <scope>NUCLEOTIDE SEQUENCE</scope>
    <source>
        <strain evidence="4">WQ 2009</strain>
    </source>
</reference>
<protein>
    <submittedName>
        <fullName evidence="4">DUF4231 domain-containing protein</fullName>
    </submittedName>
</protein>
<dbReference type="NCBIfam" id="NF033610">
    <property type="entry name" value="SLATT_3"/>
    <property type="match status" value="1"/>
</dbReference>
<dbReference type="EMBL" id="JAGKSB010000026">
    <property type="protein sequence ID" value="MBP3944559.1"/>
    <property type="molecule type" value="Genomic_DNA"/>
</dbReference>
<evidence type="ECO:0000256" key="1">
    <source>
        <dbReference type="SAM" id="Phobius"/>
    </source>
</evidence>
<evidence type="ECO:0000313" key="4">
    <source>
        <dbReference type="EMBL" id="MBP3944559.1"/>
    </source>
</evidence>
<accession>A0A8T4HC74</accession>
<evidence type="ECO:0000259" key="3">
    <source>
        <dbReference type="Pfam" id="PF18184"/>
    </source>
</evidence>
<dbReference type="Proteomes" id="UP000679691">
    <property type="component" value="Unassembled WGS sequence"/>
</dbReference>
<feature type="domain" description="SMODS and SLOG-associating 2TM effector" evidence="2">
    <location>
        <begin position="166"/>
        <end position="288"/>
    </location>
</feature>
<keyword evidence="1" id="KW-0812">Transmembrane</keyword>
<keyword evidence="1" id="KW-0472">Membrane</keyword>
<dbReference type="Pfam" id="PF18184">
    <property type="entry name" value="SLATT_3"/>
    <property type="match status" value="1"/>
</dbReference>
<evidence type="ECO:0000259" key="2">
    <source>
        <dbReference type="Pfam" id="PF18181"/>
    </source>
</evidence>
<name>A0A8T4HC74_9SPHI</name>
<evidence type="ECO:0000313" key="5">
    <source>
        <dbReference type="Proteomes" id="UP000679691"/>
    </source>
</evidence>
<feature type="domain" description="SMODS and SLOG-associating 2TM effector" evidence="3">
    <location>
        <begin position="7"/>
        <end position="163"/>
    </location>
</feature>
<dbReference type="InterPro" id="IPR040884">
    <property type="entry name" value="SLATT_1"/>
</dbReference>
<dbReference type="RefSeq" id="WP_353548074.1">
    <property type="nucleotide sequence ID" value="NZ_JAGKSB010000026.1"/>
</dbReference>
<keyword evidence="5" id="KW-1185">Reference proteome</keyword>
<comment type="caution">
    <text evidence="4">The sequence shown here is derived from an EMBL/GenBank/DDBJ whole genome shotgun (WGS) entry which is preliminary data.</text>
</comment>
<dbReference type="AlphaFoldDB" id="A0A8T4HC74"/>
<dbReference type="Pfam" id="PF18181">
    <property type="entry name" value="SLATT_1"/>
    <property type="match status" value="1"/>
</dbReference>
<feature type="transmembrane region" description="Helical" evidence="1">
    <location>
        <begin position="53"/>
        <end position="73"/>
    </location>
</feature>
<proteinExistence type="predicted"/>